<dbReference type="EMBL" id="KN833746">
    <property type="protein sequence ID" value="KIK21826.1"/>
    <property type="molecule type" value="Genomic_DNA"/>
</dbReference>
<sequence>MRLERLPLFVLVKMERTRTAKLPNLEESVIPIQPASRTFRIKVKENGKDIVRTVRRRQFPITAAYAFTDYRSQGQTLQSVIVDIATPPSGGLNLFNLYVALSRSPGRSQLRLLRDFDNNIFLKSHCNELLMEDDRLVIENDRTRCWWNEMQSTAGKHVTSQRAAMIRSE</sequence>
<dbReference type="HOGENOM" id="CLU_001324_7_0_1"/>
<organism evidence="1 2">
    <name type="scientific">Pisolithus microcarpus 441</name>
    <dbReference type="NCBI Taxonomy" id="765257"/>
    <lineage>
        <taxon>Eukaryota</taxon>
        <taxon>Fungi</taxon>
        <taxon>Dikarya</taxon>
        <taxon>Basidiomycota</taxon>
        <taxon>Agaricomycotina</taxon>
        <taxon>Agaricomycetes</taxon>
        <taxon>Agaricomycetidae</taxon>
        <taxon>Boletales</taxon>
        <taxon>Sclerodermatineae</taxon>
        <taxon>Pisolithaceae</taxon>
        <taxon>Pisolithus</taxon>
    </lineage>
</organism>
<proteinExistence type="predicted"/>
<keyword evidence="2" id="KW-1185">Reference proteome</keyword>
<gene>
    <name evidence="1" type="ORF">PISMIDRAFT_103327</name>
</gene>
<evidence type="ECO:0000313" key="2">
    <source>
        <dbReference type="Proteomes" id="UP000054018"/>
    </source>
</evidence>
<dbReference type="OrthoDB" id="2986975at2759"/>
<accession>A0A0C9YYH6</accession>
<reference evidence="2" key="2">
    <citation type="submission" date="2015-01" db="EMBL/GenBank/DDBJ databases">
        <title>Evolutionary Origins and Diversification of the Mycorrhizal Mutualists.</title>
        <authorList>
            <consortium name="DOE Joint Genome Institute"/>
            <consortium name="Mycorrhizal Genomics Consortium"/>
            <person name="Kohler A."/>
            <person name="Kuo A."/>
            <person name="Nagy L.G."/>
            <person name="Floudas D."/>
            <person name="Copeland A."/>
            <person name="Barry K.W."/>
            <person name="Cichocki N."/>
            <person name="Veneault-Fourrey C."/>
            <person name="LaButti K."/>
            <person name="Lindquist E.A."/>
            <person name="Lipzen A."/>
            <person name="Lundell T."/>
            <person name="Morin E."/>
            <person name="Murat C."/>
            <person name="Riley R."/>
            <person name="Ohm R."/>
            <person name="Sun H."/>
            <person name="Tunlid A."/>
            <person name="Henrissat B."/>
            <person name="Grigoriev I.V."/>
            <person name="Hibbett D.S."/>
            <person name="Martin F."/>
        </authorList>
    </citation>
    <scope>NUCLEOTIDE SEQUENCE [LARGE SCALE GENOMIC DNA]</scope>
    <source>
        <strain evidence="2">441</strain>
    </source>
</reference>
<dbReference type="AlphaFoldDB" id="A0A0C9YYH6"/>
<dbReference type="Proteomes" id="UP000054018">
    <property type="component" value="Unassembled WGS sequence"/>
</dbReference>
<dbReference type="SUPFAM" id="SSF52540">
    <property type="entry name" value="P-loop containing nucleoside triphosphate hydrolases"/>
    <property type="match status" value="1"/>
</dbReference>
<dbReference type="InterPro" id="IPR027417">
    <property type="entry name" value="P-loop_NTPase"/>
</dbReference>
<reference evidence="1 2" key="1">
    <citation type="submission" date="2014-04" db="EMBL/GenBank/DDBJ databases">
        <authorList>
            <consortium name="DOE Joint Genome Institute"/>
            <person name="Kuo A."/>
            <person name="Kohler A."/>
            <person name="Costa M.D."/>
            <person name="Nagy L.G."/>
            <person name="Floudas D."/>
            <person name="Copeland A."/>
            <person name="Barry K.W."/>
            <person name="Cichocki N."/>
            <person name="Veneault-Fourrey C."/>
            <person name="LaButti K."/>
            <person name="Lindquist E.A."/>
            <person name="Lipzen A."/>
            <person name="Lundell T."/>
            <person name="Morin E."/>
            <person name="Murat C."/>
            <person name="Sun H."/>
            <person name="Tunlid A."/>
            <person name="Henrissat B."/>
            <person name="Grigoriev I.V."/>
            <person name="Hibbett D.S."/>
            <person name="Martin F."/>
            <person name="Nordberg H.P."/>
            <person name="Cantor M.N."/>
            <person name="Hua S.X."/>
        </authorList>
    </citation>
    <scope>NUCLEOTIDE SEQUENCE [LARGE SCALE GENOMIC DNA]</scope>
    <source>
        <strain evidence="1 2">441</strain>
    </source>
</reference>
<evidence type="ECO:0000313" key="1">
    <source>
        <dbReference type="EMBL" id="KIK21826.1"/>
    </source>
</evidence>
<name>A0A0C9YYH6_9AGAM</name>
<protein>
    <submittedName>
        <fullName evidence="1">Uncharacterized protein</fullName>
    </submittedName>
</protein>